<evidence type="ECO:0000256" key="3">
    <source>
        <dbReference type="SAM" id="Phobius"/>
    </source>
</evidence>
<evidence type="ECO:0000256" key="2">
    <source>
        <dbReference type="SAM" id="MobiDB-lite"/>
    </source>
</evidence>
<feature type="region of interest" description="Disordered" evidence="2">
    <location>
        <begin position="137"/>
        <end position="166"/>
    </location>
</feature>
<protein>
    <recommendedName>
        <fullName evidence="4">Putative zinc-finger domain-containing protein</fullName>
    </recommendedName>
</protein>
<dbReference type="Gene3D" id="1.10.10.1320">
    <property type="entry name" value="Anti-sigma factor, zinc-finger domain"/>
    <property type="match status" value="1"/>
</dbReference>
<feature type="transmembrane region" description="Helical" evidence="3">
    <location>
        <begin position="249"/>
        <end position="266"/>
    </location>
</feature>
<feature type="domain" description="Putative zinc-finger" evidence="4">
    <location>
        <begin position="2"/>
        <end position="33"/>
    </location>
</feature>
<feature type="region of interest" description="Disordered" evidence="2">
    <location>
        <begin position="203"/>
        <end position="239"/>
    </location>
</feature>
<dbReference type="InterPro" id="IPR027383">
    <property type="entry name" value="Znf_put"/>
</dbReference>
<dbReference type="AlphaFoldDB" id="B3TA08"/>
<name>B3TA08_9ZZZZ</name>
<evidence type="ECO:0000259" key="4">
    <source>
        <dbReference type="Pfam" id="PF13490"/>
    </source>
</evidence>
<sequence length="274" mass="28166">MFRTLLSSYIDGEVSAPEATRLEKHLSECEECRRELETLTATVHLLRELPELEPPRSFAPESVPAPPEVARGYVWVPRLATSLAAGLLVVLLLGDVSGVLSQSDKAVTATAELESAAAAVAAPAILPADVPTPAPASVMAAAAPPPPEQPKDEVVVEGEEEAEVSAAVPAAAPMPAPAMAAAAAPPAAQPEKQMVVEDAAPPVQQGEAATPLRREPSPGPQEAPIAAETPPGGPGDGGGVALPLRQLELATGIVLVVLSLVVVWAARRGRRWSP</sequence>
<reference evidence="5" key="1">
    <citation type="journal article" date="2008" name="ISME J.">
        <title>Genomic patterns of recombination, clonal divergence and environment in marine microbial populations.</title>
        <authorList>
            <person name="Konstantinidis K.T."/>
            <person name="Delong E.F."/>
        </authorList>
    </citation>
    <scope>NUCLEOTIDE SEQUENCE</scope>
</reference>
<dbReference type="Pfam" id="PF13490">
    <property type="entry name" value="zf-HC2"/>
    <property type="match status" value="1"/>
</dbReference>
<accession>B3TA08</accession>
<organism evidence="5">
    <name type="scientific">uncultured marine microorganism HF4000_APKG8C21</name>
    <dbReference type="NCBI Taxonomy" id="455553"/>
    <lineage>
        <taxon>unclassified sequences</taxon>
        <taxon>environmental samples</taxon>
    </lineage>
</organism>
<feature type="coiled-coil region" evidence="1">
    <location>
        <begin position="22"/>
        <end position="49"/>
    </location>
</feature>
<keyword evidence="3" id="KW-1133">Transmembrane helix</keyword>
<keyword evidence="1" id="KW-0175">Coiled coil</keyword>
<dbReference type="InterPro" id="IPR041916">
    <property type="entry name" value="Anti_sigma_zinc_sf"/>
</dbReference>
<evidence type="ECO:0000313" key="5">
    <source>
        <dbReference type="EMBL" id="ABZ09417.1"/>
    </source>
</evidence>
<gene>
    <name evidence="5" type="ORF">ALOHA_HF4000APKG8C21ctg1g5</name>
</gene>
<dbReference type="EMBL" id="EU016651">
    <property type="protein sequence ID" value="ABZ09417.1"/>
    <property type="molecule type" value="Genomic_DNA"/>
</dbReference>
<evidence type="ECO:0000256" key="1">
    <source>
        <dbReference type="SAM" id="Coils"/>
    </source>
</evidence>
<keyword evidence="3" id="KW-0472">Membrane</keyword>
<proteinExistence type="predicted"/>
<keyword evidence="3" id="KW-0812">Transmembrane</keyword>